<feature type="compositionally biased region" description="Basic and acidic residues" evidence="1">
    <location>
        <begin position="300"/>
        <end position="337"/>
    </location>
</feature>
<feature type="compositionally biased region" description="Basic and acidic residues" evidence="1">
    <location>
        <begin position="59"/>
        <end position="101"/>
    </location>
</feature>
<proteinExistence type="predicted"/>
<dbReference type="EnsemblBacteria" id="CAD77132">
    <property type="protein sequence ID" value="CAD77132"/>
    <property type="gene ID" value="RB11043"/>
</dbReference>
<sequence length="337" mass="36499">MLGRVATDSLAACDQRFDRGLATIPTPLEASAMKALTQFSFVVLTVAGMCSAVAQPPERSGDREGRGGRPGADRGQRSPVERLMRLDKDEDGKLTEEEVGDSRLKSLITRADQDKDGIVTREELEAMVGSRERGDRERGDRERGRRGDGERGPRGEGDRGPRGDGERGARGEGRGPEDGARRGPRDGDGERGPRGDGDRGPRGEDGRGPRGEGDRGRGPGPGFGGPSRDGDVQGRRGPGGPPQMGQVLPSFVQEHMSLNDEQREAIAKLQSKVDAELKEILSEEQLQAMRRGPGQGPHSAEGHEHHHGDRPDGAERPSRPDRPERGDRHERGDRPER</sequence>
<dbReference type="SUPFAM" id="SSF47473">
    <property type="entry name" value="EF-hand"/>
    <property type="match status" value="1"/>
</dbReference>
<feature type="domain" description="EF-hand" evidence="2">
    <location>
        <begin position="99"/>
        <end position="134"/>
    </location>
</feature>
<dbReference type="STRING" id="243090.RB11043"/>
<name>Q7UJU9_RHOBA</name>
<dbReference type="EMBL" id="BX294152">
    <property type="protein sequence ID" value="CAD77132.1"/>
    <property type="molecule type" value="Genomic_DNA"/>
</dbReference>
<dbReference type="PATRIC" id="fig|243090.15.peg.5343"/>
<feature type="compositionally biased region" description="Basic and acidic residues" evidence="1">
    <location>
        <begin position="118"/>
        <end position="217"/>
    </location>
</feature>
<dbReference type="OrthoDB" id="284184at2"/>
<organism evidence="3 4">
    <name type="scientific">Rhodopirellula baltica (strain DSM 10527 / NCIMB 13988 / SH1)</name>
    <dbReference type="NCBI Taxonomy" id="243090"/>
    <lineage>
        <taxon>Bacteria</taxon>
        <taxon>Pseudomonadati</taxon>
        <taxon>Planctomycetota</taxon>
        <taxon>Planctomycetia</taxon>
        <taxon>Pirellulales</taxon>
        <taxon>Pirellulaceae</taxon>
        <taxon>Rhodopirellula</taxon>
    </lineage>
</organism>
<dbReference type="InterPro" id="IPR018247">
    <property type="entry name" value="EF_Hand_1_Ca_BS"/>
</dbReference>
<gene>
    <name evidence="3" type="ordered locus">RB11043</name>
</gene>
<dbReference type="InterPro" id="IPR002048">
    <property type="entry name" value="EF_hand_dom"/>
</dbReference>
<dbReference type="InterPro" id="IPR011992">
    <property type="entry name" value="EF-hand-dom_pair"/>
</dbReference>
<evidence type="ECO:0000259" key="2">
    <source>
        <dbReference type="PROSITE" id="PS50222"/>
    </source>
</evidence>
<accession>Q7UJU9</accession>
<dbReference type="HOGENOM" id="CLU_823560_0_0_0"/>
<reference evidence="3 4" key="1">
    <citation type="journal article" date="2003" name="Proc. Natl. Acad. Sci. U.S.A.">
        <title>Complete genome sequence of the marine planctomycete Pirellula sp. strain 1.</title>
        <authorList>
            <person name="Gloeckner F.O."/>
            <person name="Kube M."/>
            <person name="Bauer M."/>
            <person name="Teeling H."/>
            <person name="Lombardot T."/>
            <person name="Ludwig W."/>
            <person name="Gade D."/>
            <person name="Beck A."/>
            <person name="Borzym K."/>
            <person name="Heitmann K."/>
            <person name="Rabus R."/>
            <person name="Schlesner H."/>
            <person name="Amann R."/>
            <person name="Reinhardt R."/>
        </authorList>
    </citation>
    <scope>NUCLEOTIDE SEQUENCE [LARGE SCALE GENOMIC DNA]</scope>
    <source>
        <strain evidence="4">DSM 10527 / NCIMB 13988 / SH1</strain>
    </source>
</reference>
<dbReference type="KEGG" id="rba:RB11043"/>
<protein>
    <recommendedName>
        <fullName evidence="2">EF-hand domain-containing protein</fullName>
    </recommendedName>
</protein>
<keyword evidence="4" id="KW-1185">Reference proteome</keyword>
<evidence type="ECO:0000313" key="4">
    <source>
        <dbReference type="Proteomes" id="UP000001025"/>
    </source>
</evidence>
<dbReference type="GO" id="GO:0005509">
    <property type="term" value="F:calcium ion binding"/>
    <property type="evidence" value="ECO:0007669"/>
    <property type="project" value="InterPro"/>
</dbReference>
<feature type="compositionally biased region" description="Gly residues" evidence="1">
    <location>
        <begin position="218"/>
        <end position="227"/>
    </location>
</feature>
<evidence type="ECO:0000313" key="3">
    <source>
        <dbReference type="EMBL" id="CAD77132.1"/>
    </source>
</evidence>
<feature type="region of interest" description="Disordered" evidence="1">
    <location>
        <begin position="118"/>
        <end position="263"/>
    </location>
</feature>
<feature type="region of interest" description="Disordered" evidence="1">
    <location>
        <begin position="54"/>
        <end position="101"/>
    </location>
</feature>
<evidence type="ECO:0000256" key="1">
    <source>
        <dbReference type="SAM" id="MobiDB-lite"/>
    </source>
</evidence>
<dbReference type="AlphaFoldDB" id="Q7UJU9"/>
<dbReference type="Proteomes" id="UP000001025">
    <property type="component" value="Chromosome"/>
</dbReference>
<dbReference type="PROSITE" id="PS00018">
    <property type="entry name" value="EF_HAND_1"/>
    <property type="match status" value="1"/>
</dbReference>
<dbReference type="InParanoid" id="Q7UJU9"/>
<feature type="region of interest" description="Disordered" evidence="1">
    <location>
        <begin position="280"/>
        <end position="337"/>
    </location>
</feature>
<dbReference type="PROSITE" id="PS50222">
    <property type="entry name" value="EF_HAND_2"/>
    <property type="match status" value="1"/>
</dbReference>
<dbReference type="Gene3D" id="1.10.238.10">
    <property type="entry name" value="EF-hand"/>
    <property type="match status" value="1"/>
</dbReference>